<sequence>MPRSAYIALLGRSTWALVNTYYAVLREMGLRPARVYILAEEPYAGSAPVVREAVGILSDSYGFSPDIDLITVPEADFTGAGNAIRSLAEDLTRDGFSVALDITSGRKAMVAGALITISRAHLDVSHIYYLAVKAENEIAKPYMMIPQKAQQVRDFMEDAEMMVGR</sequence>
<organism evidence="1">
    <name type="scientific">hydrocarbon metagenome</name>
    <dbReference type="NCBI Taxonomy" id="938273"/>
    <lineage>
        <taxon>unclassified sequences</taxon>
        <taxon>metagenomes</taxon>
        <taxon>ecological metagenomes</taxon>
    </lineage>
</organism>
<comment type="caution">
    <text evidence="1">The sequence shown here is derived from an EMBL/GenBank/DDBJ whole genome shotgun (WGS) entry which is preliminary data.</text>
</comment>
<accession>A0A0W8FG84</accession>
<protein>
    <submittedName>
        <fullName evidence="1">Uncharacterized protein</fullName>
    </submittedName>
</protein>
<reference evidence="1" key="1">
    <citation type="journal article" date="2015" name="Proc. Natl. Acad. Sci. U.S.A.">
        <title>Networks of energetic and metabolic interactions define dynamics in microbial communities.</title>
        <authorList>
            <person name="Embree M."/>
            <person name="Liu J.K."/>
            <person name="Al-Bassam M.M."/>
            <person name="Zengler K."/>
        </authorList>
    </citation>
    <scope>NUCLEOTIDE SEQUENCE</scope>
</reference>
<dbReference type="AlphaFoldDB" id="A0A0W8FG84"/>
<gene>
    <name evidence="1" type="ORF">ASZ90_010387</name>
</gene>
<evidence type="ECO:0000313" key="1">
    <source>
        <dbReference type="EMBL" id="KUG19885.1"/>
    </source>
</evidence>
<proteinExistence type="predicted"/>
<name>A0A0W8FG84_9ZZZZ</name>
<dbReference type="EMBL" id="LNQE01001248">
    <property type="protein sequence ID" value="KUG19885.1"/>
    <property type="molecule type" value="Genomic_DNA"/>
</dbReference>